<organism evidence="2 3">
    <name type="scientific">Stentor coeruleus</name>
    <dbReference type="NCBI Taxonomy" id="5963"/>
    <lineage>
        <taxon>Eukaryota</taxon>
        <taxon>Sar</taxon>
        <taxon>Alveolata</taxon>
        <taxon>Ciliophora</taxon>
        <taxon>Postciliodesmatophora</taxon>
        <taxon>Heterotrichea</taxon>
        <taxon>Heterotrichida</taxon>
        <taxon>Stentoridae</taxon>
        <taxon>Stentor</taxon>
    </lineage>
</organism>
<evidence type="ECO:0000313" key="3">
    <source>
        <dbReference type="Proteomes" id="UP000187209"/>
    </source>
</evidence>
<sequence length="890" mass="103982">MEKNSSNKRTELLSELTKKHEGIRKEVEILEKHFKSALPGRNLSQSITQEANIFFNTIEKFLKKPEFSEKIRLEGKKLLDSRKKSFESSLKTMNLDFETLAVSKMLEIYKLQVKIYEMTVNLHREKQEELEQELRSLHEKIKEAENLSKSKIASPRRLQNRTIELSNNMLQIKQKNSEFVNALKGNLQQLSLFLLPNIEKSLNFLVLIQQKLPQEFAIEFSNEKAELESRFKDISEYIESFFSILEEFSDEPHFGRFSDISNDQESIHRIEAKEISLSKESSICKSRQSFFDELGKKPEMLIKVIDMELESDKECIKNLKVFICKIENERKNLEKMFNEEVGEGKLKENCEQKAVFISQYAEEALQILKKSIVSREKRMRLLQNSSSFEKNFSRDRISLSFDHSKPPSAIKLRNPLEKPLLCLRREPINFRKIIESKEDTEKIWNPECYDLFNGDNSILSLDSDSETSNYDNISKTPEIHRSFNSKKAQAPSYSTVKSFHNITQNQTFPVIKILDCSKQVPKNNLLYKKLMMIVRQMKSEIFGIKNQYIEEFGNIKSEMQKQVFGFPSMILAFQKSMTKNSQIEIEELIDSNESFRSQIEALKEAFQVEVKNINIETGEIKKLNKDLKDSLLILSNKYEIQNRFVNEIMAAVPNHASENLNKLKDYVLAIITTYKLITRIYQESNPELLYKILSEEIKVPTTHNSESILKSIEAYLNTNRNNIIESLQKKDRTLRIQLVEVGQVFEKHFKNINAITAGFLDEKIMKVQESIGKLSTFKNVVAKYMDECALELKSRGKVCDDLNEKIGSLERQVIKMKINEKELQCVISSKIIEIQDSKENFNTLQEFSEDCVRVLEKFNMELKIKREYEQFTLAMDELLEIHKEYVKLIN</sequence>
<reference evidence="2 3" key="1">
    <citation type="submission" date="2016-11" db="EMBL/GenBank/DDBJ databases">
        <title>The macronuclear genome of Stentor coeruleus: a giant cell with tiny introns.</title>
        <authorList>
            <person name="Slabodnick M."/>
            <person name="Ruby J.G."/>
            <person name="Reiff S.B."/>
            <person name="Swart E.C."/>
            <person name="Gosai S."/>
            <person name="Prabakaran S."/>
            <person name="Witkowska E."/>
            <person name="Larue G.E."/>
            <person name="Fisher S."/>
            <person name="Freeman R.M."/>
            <person name="Gunawardena J."/>
            <person name="Chu W."/>
            <person name="Stover N.A."/>
            <person name="Gregory B.D."/>
            <person name="Nowacki M."/>
            <person name="Derisi J."/>
            <person name="Roy S.W."/>
            <person name="Marshall W.F."/>
            <person name="Sood P."/>
        </authorList>
    </citation>
    <scope>NUCLEOTIDE SEQUENCE [LARGE SCALE GENOMIC DNA]</scope>
    <source>
        <strain evidence="2">WM001</strain>
    </source>
</reference>
<protein>
    <submittedName>
        <fullName evidence="2">Uncharacterized protein</fullName>
    </submittedName>
</protein>
<gene>
    <name evidence="2" type="ORF">SteCoe_35597</name>
</gene>
<feature type="coiled-coil region" evidence="1">
    <location>
        <begin position="113"/>
        <end position="147"/>
    </location>
</feature>
<keyword evidence="3" id="KW-1185">Reference proteome</keyword>
<evidence type="ECO:0000313" key="2">
    <source>
        <dbReference type="EMBL" id="OMJ67281.1"/>
    </source>
</evidence>
<dbReference type="Proteomes" id="UP000187209">
    <property type="component" value="Unassembled WGS sequence"/>
</dbReference>
<accession>A0A1R2ARY3</accession>
<name>A0A1R2ARY3_9CILI</name>
<evidence type="ECO:0000256" key="1">
    <source>
        <dbReference type="SAM" id="Coils"/>
    </source>
</evidence>
<dbReference type="AlphaFoldDB" id="A0A1R2ARY3"/>
<keyword evidence="1" id="KW-0175">Coiled coil</keyword>
<comment type="caution">
    <text evidence="2">The sequence shown here is derived from an EMBL/GenBank/DDBJ whole genome shotgun (WGS) entry which is preliminary data.</text>
</comment>
<dbReference type="EMBL" id="MPUH01001529">
    <property type="protein sequence ID" value="OMJ67281.1"/>
    <property type="molecule type" value="Genomic_DNA"/>
</dbReference>
<proteinExistence type="predicted"/>